<dbReference type="PANTHER" id="PTHR46825">
    <property type="entry name" value="D-ALANYL-D-ALANINE-CARBOXYPEPTIDASE/ENDOPEPTIDASE AMPH"/>
    <property type="match status" value="1"/>
</dbReference>
<dbReference type="Gene3D" id="3.40.710.10">
    <property type="entry name" value="DD-peptidase/beta-lactamase superfamily"/>
    <property type="match status" value="1"/>
</dbReference>
<evidence type="ECO:0000313" key="3">
    <source>
        <dbReference type="EMBL" id="MBB4699965.1"/>
    </source>
</evidence>
<dbReference type="RefSeq" id="WP_184877798.1">
    <property type="nucleotide sequence ID" value="NZ_BOOV01000010.1"/>
</dbReference>
<reference evidence="3 4" key="1">
    <citation type="submission" date="2020-08" db="EMBL/GenBank/DDBJ databases">
        <title>Sequencing the genomes of 1000 actinobacteria strains.</title>
        <authorList>
            <person name="Klenk H.-P."/>
        </authorList>
    </citation>
    <scope>NUCLEOTIDE SEQUENCE [LARGE SCALE GENOMIC DNA]</scope>
    <source>
        <strain evidence="3 4">DSM 45784</strain>
    </source>
</reference>
<dbReference type="InterPro" id="IPR012338">
    <property type="entry name" value="Beta-lactam/transpept-like"/>
</dbReference>
<dbReference type="AlphaFoldDB" id="A0A7W7D5Z9"/>
<sequence>MRRTFTFATALCLAVGLSAGTAVASAAPASSPSRTLQRDADLLVAGGSPGALVELVTPRGRVKVRSGYGDVKARTPVPWDARFRIGSFTKMYVATTVLRLVGEGRLSLEDTVDRWLPGTVAGNGNDGRLITVRQLLQHTSGLREYAREMPSLFKEKDFLRTRFDTVTAAEAVRLATSKAPDFAPGTSWAYSNTNYMLAGMLIERVTGRTWQQEVTARVIRPLGLRHTFAPGTSPAIPGPHAKGYDRFAEKGMEAGPDDPLGPPVDVTLMNPSWGGSAGAMISTTEDGNKFLRALLGGKVLRPAQLAEMKRTVPTPPEWSGVPGTRYGLGLIWTPNSCGGSWSHGGTIHGFLTGNGVTDDGERSVVVSRNTRTPVPAGGTTVPDQDTEPDLIDHALCGTG</sequence>
<keyword evidence="3" id="KW-0121">Carboxypeptidase</keyword>
<name>A0A7W7D5Z9_9ACTN</name>
<feature type="domain" description="Beta-lactamase-related" evidence="2">
    <location>
        <begin position="46"/>
        <end position="374"/>
    </location>
</feature>
<dbReference type="Pfam" id="PF00144">
    <property type="entry name" value="Beta-lactamase"/>
    <property type="match status" value="1"/>
</dbReference>
<keyword evidence="3" id="KW-0378">Hydrolase</keyword>
<evidence type="ECO:0000256" key="1">
    <source>
        <dbReference type="SAM" id="SignalP"/>
    </source>
</evidence>
<protein>
    <submittedName>
        <fullName evidence="3">D-alanyl-D-alanine carboxypeptidase</fullName>
        <ecNumber evidence="3">3.4.16.4</ecNumber>
    </submittedName>
</protein>
<organism evidence="3 4">
    <name type="scientific">Sphaerisporangium siamense</name>
    <dbReference type="NCBI Taxonomy" id="795645"/>
    <lineage>
        <taxon>Bacteria</taxon>
        <taxon>Bacillati</taxon>
        <taxon>Actinomycetota</taxon>
        <taxon>Actinomycetes</taxon>
        <taxon>Streptosporangiales</taxon>
        <taxon>Streptosporangiaceae</taxon>
        <taxon>Sphaerisporangium</taxon>
    </lineage>
</organism>
<feature type="chain" id="PRO_5030726129" evidence="1">
    <location>
        <begin position="27"/>
        <end position="399"/>
    </location>
</feature>
<feature type="signal peptide" evidence="1">
    <location>
        <begin position="1"/>
        <end position="26"/>
    </location>
</feature>
<keyword evidence="1" id="KW-0732">Signal</keyword>
<gene>
    <name evidence="3" type="ORF">BJ982_001509</name>
</gene>
<proteinExistence type="predicted"/>
<dbReference type="InterPro" id="IPR050491">
    <property type="entry name" value="AmpC-like"/>
</dbReference>
<keyword evidence="3" id="KW-0645">Protease</keyword>
<evidence type="ECO:0000313" key="4">
    <source>
        <dbReference type="Proteomes" id="UP000542210"/>
    </source>
</evidence>
<accession>A0A7W7D5Z9</accession>
<evidence type="ECO:0000259" key="2">
    <source>
        <dbReference type="Pfam" id="PF00144"/>
    </source>
</evidence>
<comment type="caution">
    <text evidence="3">The sequence shown here is derived from an EMBL/GenBank/DDBJ whole genome shotgun (WGS) entry which is preliminary data.</text>
</comment>
<dbReference type="Proteomes" id="UP000542210">
    <property type="component" value="Unassembled WGS sequence"/>
</dbReference>
<dbReference type="PANTHER" id="PTHR46825:SF7">
    <property type="entry name" value="D-ALANYL-D-ALANINE CARBOXYPEPTIDASE"/>
    <property type="match status" value="1"/>
</dbReference>
<dbReference type="GO" id="GO:0009002">
    <property type="term" value="F:serine-type D-Ala-D-Ala carboxypeptidase activity"/>
    <property type="evidence" value="ECO:0007669"/>
    <property type="project" value="UniProtKB-EC"/>
</dbReference>
<dbReference type="InterPro" id="IPR001466">
    <property type="entry name" value="Beta-lactam-related"/>
</dbReference>
<dbReference type="EMBL" id="JACHND010000001">
    <property type="protein sequence ID" value="MBB4699965.1"/>
    <property type="molecule type" value="Genomic_DNA"/>
</dbReference>
<dbReference type="EC" id="3.4.16.4" evidence="3"/>
<dbReference type="SUPFAM" id="SSF56601">
    <property type="entry name" value="beta-lactamase/transpeptidase-like"/>
    <property type="match status" value="1"/>
</dbReference>
<keyword evidence="4" id="KW-1185">Reference proteome</keyword>